<evidence type="ECO:0000259" key="1">
    <source>
        <dbReference type="SMART" id="SM00642"/>
    </source>
</evidence>
<sequence length="1214" mass="137980">MGHRDGVRICHAAHVGGLEFHVSAEARRYYQFDLSVFSSSGNVVFADFEAARRFAAAMNAKRDLVNHPESAVSAAQIAAMGLIDEMLHYVVAQYRQGQNPRVMLEALSTLEYTIGADTLETALRAFAQEFPPIRVYRGEIALDEYLSGSTEMLLSPGSGVGRANREILLEEMLMLWMANANPAFAPFLELFDDTPLERSTAYPAIIQNLEAFFEAQPPFAESGLSLFRTLRLPALMHPDSLEAQLEFLLKRFGGTLGPFARRILTGIGVLKEAARSFWTPVHFDTPPGHGITAEMYNWRSRGAEHEPEAFSPDVDWMPRVVLIAKNTFVWLDQLSKKYARPITTLDQIPEEELDILASWGITALWLIGLWERSAASKRIKQMMGNPDAVASAYSLYDYVIAKELGGEAALEVLRQKAWQRGIRLASDMVPNHTGIDSKWVIEHPDWFISLPYPPYPNYTFSGPDLSSDPRVGIFLEDHYYDKSDAAVVFKRVDRRSGEVRYIYHGNDGTAMPWNDTAQLNYLNPEVREAVIQTIVHVARQFPLIRFDAAMTLAKRHIQRLWWPEPGGSPWGPAIPSRAEHAMTKEEFDRLMPKEFWREVVDRCAVEAPDTLLLAEAFWMMEGYFVRTLGMHRVYNSAFMNMLRDEKNGEYRAIMKNTLEFEPEILKRFVNFLNNPDEKTAVEQFGKGDKYFGVMTLCATLPGLPMVGHGQVEGFTERYGMEYRRAYYDETPDQGLIQYHYQQIFPLFKRRYLFAEVENFVLYDFSSGGSVNEDVFAYSNRQQGERSLIVYHNKNVQTKGWVHTSVAQTVKTGEGREMLKRTLGQGLGLSFDTWAIFRDMVSGLEYLRPSRELHEQGLYLELGPYQRHVFLDWREVNDPDGTYARIAHMLGQRGVPSVEQVRRELWLEPILTPFRQLVNPQLFEKLIGARVSKGKPDKAVLDEVTNKLGALVEAARGFGGVCFAAGKQRGRPSSNLKVFRKQLEALLRLPAFVEETSKPAARVTPNKSTAASLKRKPKRVLRSSLPASLDDRVENWGVLLGWLFVQPLAEDPQTRASLFDEWLLGRVLADTLREMGLGESEAERSVGLVKVLLAEQPRLAEEAPKPKRAKEQLEAWMQDPLIQRYLQTHRFEGAVYFNKEAFEAMLSAMVRLVAVVSASMPKRKVADTRRIVQEWYAVLERYRLAALKAGYRLDKLLKPAPARKPRPPKKPTTTV</sequence>
<proteinExistence type="predicted"/>
<protein>
    <submittedName>
        <fullName evidence="2">Alpha amylase catalytic region</fullName>
    </submittedName>
</protein>
<dbReference type="GO" id="GO:0005975">
    <property type="term" value="P:carbohydrate metabolic process"/>
    <property type="evidence" value="ECO:0007669"/>
    <property type="project" value="InterPro"/>
</dbReference>
<dbReference type="eggNOG" id="COG0366">
    <property type="taxonomic scope" value="Bacteria"/>
</dbReference>
<accession>D7BGM9</accession>
<dbReference type="STRING" id="526227.Mesil_1970"/>
<dbReference type="KEGG" id="msv:Mesil_1970"/>
<evidence type="ECO:0000313" key="3">
    <source>
        <dbReference type="Proteomes" id="UP000001916"/>
    </source>
</evidence>
<dbReference type="CAZy" id="GH13">
    <property type="family name" value="Glycoside Hydrolase Family 13"/>
</dbReference>
<feature type="domain" description="Glycosyl hydrolase family 13 catalytic" evidence="1">
    <location>
        <begin position="326"/>
        <end position="739"/>
    </location>
</feature>
<dbReference type="HOGENOM" id="CLU_005647_0_0_0"/>
<name>D7BGM9_ALLS1</name>
<dbReference type="SMART" id="SM00642">
    <property type="entry name" value="Aamy"/>
    <property type="match status" value="1"/>
</dbReference>
<dbReference type="OrthoDB" id="9808590at2"/>
<reference evidence="2 3" key="1">
    <citation type="journal article" date="2010" name="Stand. Genomic Sci.">
        <title>Complete genome sequence of Meiothermus silvanus type strain (VI-R2).</title>
        <authorList>
            <person name="Sikorski J."/>
            <person name="Tindall B.J."/>
            <person name="Lowry S."/>
            <person name="Lucas S."/>
            <person name="Nolan M."/>
            <person name="Copeland A."/>
            <person name="Glavina Del Rio T."/>
            <person name="Tice H."/>
            <person name="Cheng J.F."/>
            <person name="Han C."/>
            <person name="Pitluck S."/>
            <person name="Liolios K."/>
            <person name="Ivanova N."/>
            <person name="Mavromatis K."/>
            <person name="Mikhailova N."/>
            <person name="Pati A."/>
            <person name="Goodwin L."/>
            <person name="Chen A."/>
            <person name="Palaniappan K."/>
            <person name="Land M."/>
            <person name="Hauser L."/>
            <person name="Chang Y.J."/>
            <person name="Jeffries C.D."/>
            <person name="Rohde M."/>
            <person name="Goker M."/>
            <person name="Woyke T."/>
            <person name="Bristow J."/>
            <person name="Eisen J.A."/>
            <person name="Markowitz V."/>
            <person name="Hugenholtz P."/>
            <person name="Kyrpides N.C."/>
            <person name="Klenk H.P."/>
            <person name="Lapidus A."/>
        </authorList>
    </citation>
    <scope>NUCLEOTIDE SEQUENCE [LARGE SCALE GENOMIC DNA]</scope>
    <source>
        <strain evidence="3">ATCC 700542 / DSM 9946 / VI-R2</strain>
    </source>
</reference>
<dbReference type="PANTHER" id="PTHR47786">
    <property type="entry name" value="ALPHA-1,4-GLUCAN:MALTOSE-1-PHOSPHATE MALTOSYLTRANSFERASE"/>
    <property type="match status" value="1"/>
</dbReference>
<dbReference type="RefSeq" id="WP_013158398.1">
    <property type="nucleotide sequence ID" value="NC_014212.1"/>
</dbReference>
<dbReference type="Gene3D" id="3.20.20.80">
    <property type="entry name" value="Glycosidases"/>
    <property type="match status" value="2"/>
</dbReference>
<evidence type="ECO:0000313" key="2">
    <source>
        <dbReference type="EMBL" id="ADH63845.1"/>
    </source>
</evidence>
<dbReference type="SUPFAM" id="SSF51445">
    <property type="entry name" value="(Trans)glycosidases"/>
    <property type="match status" value="1"/>
</dbReference>
<gene>
    <name evidence="2" type="ordered locus">Mesil_1970</name>
</gene>
<dbReference type="AlphaFoldDB" id="D7BGM9"/>
<organism evidence="2 3">
    <name type="scientific">Allomeiothermus silvanus (strain ATCC 700542 / DSM 9946 / NBRC 106475 / NCIMB 13440 / VI-R2)</name>
    <name type="common">Thermus silvanus</name>
    <dbReference type="NCBI Taxonomy" id="526227"/>
    <lineage>
        <taxon>Bacteria</taxon>
        <taxon>Thermotogati</taxon>
        <taxon>Deinococcota</taxon>
        <taxon>Deinococci</taxon>
        <taxon>Thermales</taxon>
        <taxon>Thermaceae</taxon>
        <taxon>Allomeiothermus</taxon>
    </lineage>
</organism>
<dbReference type="EMBL" id="CP002042">
    <property type="protein sequence ID" value="ADH63845.1"/>
    <property type="molecule type" value="Genomic_DNA"/>
</dbReference>
<dbReference type="InterPro" id="IPR006047">
    <property type="entry name" value="GH13_cat_dom"/>
</dbReference>
<dbReference type="Pfam" id="PF00128">
    <property type="entry name" value="Alpha-amylase"/>
    <property type="match status" value="1"/>
</dbReference>
<dbReference type="PANTHER" id="PTHR47786:SF2">
    <property type="entry name" value="GLYCOSYL HYDROLASE FAMILY 13 CATALYTIC DOMAIN-CONTAINING PROTEIN"/>
    <property type="match status" value="1"/>
</dbReference>
<keyword evidence="3" id="KW-1185">Reference proteome</keyword>
<dbReference type="InterPro" id="IPR017853">
    <property type="entry name" value="GH"/>
</dbReference>
<dbReference type="Proteomes" id="UP000001916">
    <property type="component" value="Chromosome"/>
</dbReference>